<feature type="domain" description="DNA-directed DNA polymerase family B exonuclease" evidence="8">
    <location>
        <begin position="428"/>
        <end position="601"/>
    </location>
</feature>
<feature type="region of interest" description="Disordered" evidence="7">
    <location>
        <begin position="303"/>
        <end position="323"/>
    </location>
</feature>
<name>A0A1D3D5J1_9EIME</name>
<evidence type="ECO:0000256" key="1">
    <source>
        <dbReference type="ARBA" id="ARBA00005755"/>
    </source>
</evidence>
<evidence type="ECO:0000256" key="4">
    <source>
        <dbReference type="ARBA" id="ARBA00022695"/>
    </source>
</evidence>
<feature type="compositionally biased region" description="Polar residues" evidence="7">
    <location>
        <begin position="892"/>
        <end position="910"/>
    </location>
</feature>
<dbReference type="Gene3D" id="1.10.132.60">
    <property type="entry name" value="DNA polymerase family B, C-terminal domain"/>
    <property type="match status" value="1"/>
</dbReference>
<evidence type="ECO:0000259" key="8">
    <source>
        <dbReference type="Pfam" id="PF03104"/>
    </source>
</evidence>
<dbReference type="Proteomes" id="UP000095192">
    <property type="component" value="Unassembled WGS sequence"/>
</dbReference>
<dbReference type="InterPro" id="IPR029703">
    <property type="entry name" value="POL2"/>
</dbReference>
<dbReference type="InterPro" id="IPR006172">
    <property type="entry name" value="DNA-dir_DNA_pol_B"/>
</dbReference>
<dbReference type="GO" id="GO:0006297">
    <property type="term" value="P:nucleotide-excision repair, DNA gap filling"/>
    <property type="evidence" value="ECO:0007669"/>
    <property type="project" value="TreeGrafter"/>
</dbReference>
<gene>
    <name evidence="10" type="ORF">cyc_02005</name>
</gene>
<keyword evidence="5" id="KW-0239">DNA-directed DNA polymerase</keyword>
<dbReference type="InterPro" id="IPR042087">
    <property type="entry name" value="DNA_pol_B_thumb"/>
</dbReference>
<dbReference type="Gene3D" id="3.30.420.10">
    <property type="entry name" value="Ribonuclease H-like superfamily/Ribonuclease H"/>
    <property type="match status" value="1"/>
</dbReference>
<dbReference type="VEuPathDB" id="ToxoDB:cyc_02005"/>
<comment type="similarity">
    <text evidence="1">Belongs to the DNA polymerase type-B family.</text>
</comment>
<dbReference type="PANTHER" id="PTHR10670:SF0">
    <property type="entry name" value="DNA POLYMERASE EPSILON CATALYTIC SUBUNIT A"/>
    <property type="match status" value="1"/>
</dbReference>
<keyword evidence="3" id="KW-0808">Transferase</keyword>
<dbReference type="SUPFAM" id="SSF56672">
    <property type="entry name" value="DNA/RNA polymerases"/>
    <property type="match status" value="1"/>
</dbReference>
<dbReference type="GO" id="GO:0008622">
    <property type="term" value="C:epsilon DNA polymerase complex"/>
    <property type="evidence" value="ECO:0007669"/>
    <property type="project" value="InterPro"/>
</dbReference>
<feature type="region of interest" description="Disordered" evidence="7">
    <location>
        <begin position="876"/>
        <end position="943"/>
    </location>
</feature>
<dbReference type="InterPro" id="IPR055191">
    <property type="entry name" value="POL2_thumb"/>
</dbReference>
<dbReference type="SMART" id="SM00486">
    <property type="entry name" value="POLBc"/>
    <property type="match status" value="1"/>
</dbReference>
<evidence type="ECO:0000256" key="3">
    <source>
        <dbReference type="ARBA" id="ARBA00022679"/>
    </source>
</evidence>
<evidence type="ECO:0000256" key="5">
    <source>
        <dbReference type="ARBA" id="ARBA00022932"/>
    </source>
</evidence>
<feature type="domain" description="DNA polymerase epsilon ,catalytic subunit A thumb" evidence="9">
    <location>
        <begin position="1230"/>
        <end position="1413"/>
    </location>
</feature>
<sequence length="2507" mass="277946">MSLRSRAGRSGGGPPEGASSGPPGNAAWGTAESADLEDIGGASRGGLRRSRQEMRTGPYVQRRAILRAGSSGTAGGDDSLSRGPPSAPVPNTNAAACSPPPPPEERTTRLPAAGVPRFRQPCSSRRDALPEGKKALFPHKRSSAVPGRTVLERQFGVEVWASEGLNLYFVAADGGVFRTTLLHRPHFCVALRRKGPDDWQAVASALGERLCKYNVEVTRAPVEDLSDPSHLARYGPGDPATSCDAFGSLKRKRDFLRLSFPTVKELVEAKQDLARIVRQNAAAFAKASITSLRSFPLGQEKELADANDASSRSRGGAAKEPSAAADATEMIDEIFEADVVYLTRCAIDLNIRALLHSPLSLLQRAILSWRPSFPPFLLSSFPPPFPPSLLSSPLLSPVLPHDEATSNCFHTIFTSSLLRPPSPRVLQLEPLETSASAPLGILAFDIECYKAPLKFPDKETDPIILISYMHNQQGYLLVNRSFLSANIPPFSFVPTTEFKGPGPFVVFNEADEKAVLKRFIAHVIKLQPQVIVTYNGDSFDLPYVLRRAQLNGLNLSGSLGLMVGPPDDAIVGAGPLIHLDCFKWVERDSYLPQGSRTLKAVCKAKLRFNPVEVDAEDMVPLASSDPQRLAVYSVSDAVATYLLYEQFIHSFVLAMSSIIPMNPEMVLRQGSGTLCESLLMAEAFAGSVLFPNKHKPELMKYWRHPETQKLHLILEDSYVGGRVESLKCGIYRSDLKEVFSLKPRAYDDLLQSLDSVLGLWLDSEAKETPLSPASFVNWEENVNDIRQRLEMLRDSPSLKAFPLLLHLDVAAMYPNIILSQRLQPPAIKTKQQCRDCPWYEYASECQRFLPWRRKLEISPAEKGTILALQQDLQTRMHQPAAEVRTGKGRGSWKTSSRSQFASEPPQGSQGESHEAADSTGSGSSSGGEEEEDNAFEGGDRIGKGDTASLKSWTELTDKQKYMALLKAAKKYSQKAHKKTKIQKEADEEAIVCQRENPFYVETVRAFRDRRYVFKKRLKEAERKKEQLEAHGGSFQEKKEAADMVLLNDSLQLAHKCILNSFYGYVKRPGARWFSMEMGAAVTKMGADIIQAAKELVDGVGMTVELDTDGIWCLLPEQFPLEYAFTLKEGSDGSGGKERAAKRNLRFEYPTWILNSLVYERFQNPQFLSFDAKTRQFTRKVKNEVFFELDGPWKGMLLPASEKTDSLLKKRYVVYGSENRIAELKGFELKRRGELELIRQFQQELFPVFMRGSSKEEAYALAAAVGEKYRHLISSRGAPLKTEADLQRLLLARKVLGKSVQQQTLAKSMSITTARRLADLLQNETYLSEAPVSTQYLVVALPPGAEKTARAIPVQLLQASERTRLHYVQKWMGVSASDAALIANDFKQVVDWKYYGERMDVQLQKLICIPAIRQGITNPLPGVERHLELQRKLQQQRKVEAQLYKTDFNKWIASQRMRWKEIREELLRGCRAPSGAVSRSLAASAYFKTANKATLAAAETLMRRARLTAEDFSTLLTNRWEVLDFFRDSEDPGSFTLRFTTPKSTRFFSVPMQIYRQLYANCITPVIATTDSIAGSNCGGIRIRSLTGRYLLPRGLQQLHLAELSLKEKVFIEQKQSLAASFHQRAAGFFERHLPLDFAFLSRTGHVMETHTTDLTNVVESSGAFSSLAFSKAAAVSTAKPLKSTLPAYFSGVSPLVVHVFHCRRRGGGAARRSQGPLDTRDDCDGIFCAVYEAQRGGEAELLPPAAAIFKDVAQTLKALEEYLFQKQQQQQQQQQQGGAPLKKYMVLLVSTLPLNELGEWASAPLASRTPSRGPQLTLPIISWEQVPRRLTRLSRTSFAELAVRESQTLLLQQCQLYDASLWLSRTLCCPLGFVLRGIAFSKDASAGSAAEAFLDIETSGGRAGSAEGGSPLPPPLGGPRGPRETFRFLYDSFYAQILRAQRGILWGGSSTSSKDAGLCLREKEPDLGCSSLGASAYEDFDLSERKTSFANPGIYRAICYALSLGDSVLGFALQRLFACLYLLEQGGGASRAIGDEPQGAALRLLQHIPASFYSWICDRGALLFDPALKIKDSYVAVLQLDDIDWVGYREFVPLEGSSSKSGYGSASGGEGENEEECEGVCDRLGGLRCLPEPLACLLRASIDRALQLPLLQLLHQLSAYADDFLPSESGGSLPSSGLMMLSKGEIALKLSELAVRLWFAPGEDAGCLMDSKENCADSRECFKPKKAKTFFDKLKHYIRDPVELIRKYGTASAVRQSKELSFRSLEFPPHLGSRCLSSSWRFVAVRFICRLMELDKNIDFTQQSWAEALAERRHELYLIAGEEEGLDTQWQPPLHSLWVRDVQCGACGSVQDVDLVSALHEESGETEDHEAIAIKIWAVSGEEEGGGFFFNGAEGCFRSFLEVAIRGLQNSWCFRTRMQRAVRADKCPSCSAPLEDAVLEAHLLRGLQELHYAFLAQDLYCIGCQAVCVSHLRDKCKDFVNTAQEFAVEMGFETLQSCLVQIQEAWS</sequence>
<dbReference type="GO" id="GO:0000278">
    <property type="term" value="P:mitotic cell cycle"/>
    <property type="evidence" value="ECO:0007669"/>
    <property type="project" value="TreeGrafter"/>
</dbReference>
<dbReference type="InterPro" id="IPR012337">
    <property type="entry name" value="RNaseH-like_sf"/>
</dbReference>
<evidence type="ECO:0000256" key="7">
    <source>
        <dbReference type="SAM" id="MobiDB-lite"/>
    </source>
</evidence>
<dbReference type="FunFam" id="1.10.287.690:FF:000009">
    <property type="entry name" value="DNA polymerase epsilon catalytic subunit A"/>
    <property type="match status" value="1"/>
</dbReference>
<keyword evidence="4" id="KW-0548">Nucleotidyltransferase</keyword>
<dbReference type="EC" id="2.7.7.7" evidence="2"/>
<dbReference type="PANTHER" id="PTHR10670">
    <property type="entry name" value="DNA POLYMERASE EPSILON CATALYTIC SUBUNIT A"/>
    <property type="match status" value="1"/>
</dbReference>
<dbReference type="InterPro" id="IPR006133">
    <property type="entry name" value="DNA-dir_DNA_pol_B_exonuc"/>
</dbReference>
<feature type="region of interest" description="Disordered" evidence="7">
    <location>
        <begin position="1"/>
        <end position="110"/>
    </location>
</feature>
<keyword evidence="6" id="KW-0175">Coiled coil</keyword>
<dbReference type="GO" id="GO:0003887">
    <property type="term" value="F:DNA-directed DNA polymerase activity"/>
    <property type="evidence" value="ECO:0007669"/>
    <property type="project" value="UniProtKB-KW"/>
</dbReference>
<comment type="caution">
    <text evidence="10">The sequence shown here is derived from an EMBL/GenBank/DDBJ whole genome shotgun (WGS) entry which is preliminary data.</text>
</comment>
<dbReference type="VEuPathDB" id="ToxoDB:LOC34618916"/>
<dbReference type="GO" id="GO:0008310">
    <property type="term" value="F:single-stranded DNA 3'-5' DNA exonuclease activity"/>
    <property type="evidence" value="ECO:0007669"/>
    <property type="project" value="TreeGrafter"/>
</dbReference>
<accession>A0A1D3D5J1</accession>
<dbReference type="Pfam" id="PF22634">
    <property type="entry name" value="POL2_thumb"/>
    <property type="match status" value="1"/>
</dbReference>
<dbReference type="FunCoup" id="A0A1D3D5J1">
    <property type="interactions" value="92"/>
</dbReference>
<reference evidence="10 11" key="1">
    <citation type="journal article" date="2016" name="BMC Genomics">
        <title>Comparative genomics reveals Cyclospora cayetanensis possesses coccidia-like metabolism and invasion components but unique surface antigens.</title>
        <authorList>
            <person name="Liu S."/>
            <person name="Wang L."/>
            <person name="Zheng H."/>
            <person name="Xu Z."/>
            <person name="Roellig D.M."/>
            <person name="Li N."/>
            <person name="Frace M.A."/>
            <person name="Tang K."/>
            <person name="Arrowood M.J."/>
            <person name="Moss D.M."/>
            <person name="Zhang L."/>
            <person name="Feng Y."/>
            <person name="Xiao L."/>
        </authorList>
    </citation>
    <scope>NUCLEOTIDE SEQUENCE [LARGE SCALE GENOMIC DNA]</scope>
    <source>
        <strain evidence="10 11">CHN_HEN01</strain>
    </source>
</reference>
<dbReference type="GO" id="GO:0006287">
    <property type="term" value="P:base-excision repair, gap-filling"/>
    <property type="evidence" value="ECO:0007669"/>
    <property type="project" value="TreeGrafter"/>
</dbReference>
<dbReference type="SUPFAM" id="SSF53098">
    <property type="entry name" value="Ribonuclease H-like"/>
    <property type="match status" value="1"/>
</dbReference>
<evidence type="ECO:0000313" key="10">
    <source>
        <dbReference type="EMBL" id="OEH78711.1"/>
    </source>
</evidence>
<dbReference type="GO" id="GO:0003677">
    <property type="term" value="F:DNA binding"/>
    <property type="evidence" value="ECO:0007669"/>
    <property type="project" value="InterPro"/>
</dbReference>
<feature type="coiled-coil region" evidence="6">
    <location>
        <begin position="1010"/>
        <end position="1037"/>
    </location>
</feature>
<dbReference type="InterPro" id="IPR036397">
    <property type="entry name" value="RNaseH_sf"/>
</dbReference>
<dbReference type="GO" id="GO:0000166">
    <property type="term" value="F:nucleotide binding"/>
    <property type="evidence" value="ECO:0007669"/>
    <property type="project" value="InterPro"/>
</dbReference>
<dbReference type="GO" id="GO:0045004">
    <property type="term" value="P:DNA replication proofreading"/>
    <property type="evidence" value="ECO:0007669"/>
    <property type="project" value="TreeGrafter"/>
</dbReference>
<dbReference type="EMBL" id="JROU02000648">
    <property type="protein sequence ID" value="OEH78711.1"/>
    <property type="molecule type" value="Genomic_DNA"/>
</dbReference>
<keyword evidence="11" id="KW-1185">Reference proteome</keyword>
<evidence type="ECO:0000256" key="2">
    <source>
        <dbReference type="ARBA" id="ARBA00012417"/>
    </source>
</evidence>
<organism evidence="10 11">
    <name type="scientific">Cyclospora cayetanensis</name>
    <dbReference type="NCBI Taxonomy" id="88456"/>
    <lineage>
        <taxon>Eukaryota</taxon>
        <taxon>Sar</taxon>
        <taxon>Alveolata</taxon>
        <taxon>Apicomplexa</taxon>
        <taxon>Conoidasida</taxon>
        <taxon>Coccidia</taxon>
        <taxon>Eucoccidiorida</taxon>
        <taxon>Eimeriorina</taxon>
        <taxon>Eimeriidae</taxon>
        <taxon>Cyclospora</taxon>
    </lineage>
</organism>
<feature type="compositionally biased region" description="Low complexity" evidence="7">
    <location>
        <begin position="16"/>
        <end position="29"/>
    </location>
</feature>
<evidence type="ECO:0000313" key="11">
    <source>
        <dbReference type="Proteomes" id="UP000095192"/>
    </source>
</evidence>
<dbReference type="InterPro" id="IPR043502">
    <property type="entry name" value="DNA/RNA_pol_sf"/>
</dbReference>
<dbReference type="Gene3D" id="3.90.1600.10">
    <property type="entry name" value="Palm domain of DNA polymerase"/>
    <property type="match status" value="1"/>
</dbReference>
<evidence type="ECO:0000256" key="6">
    <source>
        <dbReference type="SAM" id="Coils"/>
    </source>
</evidence>
<dbReference type="InParanoid" id="A0A1D3D5J1"/>
<dbReference type="GO" id="GO:0006272">
    <property type="term" value="P:leading strand elongation"/>
    <property type="evidence" value="ECO:0007669"/>
    <property type="project" value="TreeGrafter"/>
</dbReference>
<protein>
    <recommendedName>
        <fullName evidence="2">DNA-directed DNA polymerase</fullName>
        <ecNumber evidence="2">2.7.7.7</ecNumber>
    </recommendedName>
</protein>
<dbReference type="InterPro" id="IPR023211">
    <property type="entry name" value="DNA_pol_palm_dom_sf"/>
</dbReference>
<evidence type="ECO:0000259" key="9">
    <source>
        <dbReference type="Pfam" id="PF22634"/>
    </source>
</evidence>
<proteinExistence type="inferred from homology"/>
<dbReference type="Pfam" id="PF03104">
    <property type="entry name" value="DNA_pol_B_exo1"/>
    <property type="match status" value="1"/>
</dbReference>